<dbReference type="NCBIfam" id="NF003349">
    <property type="entry name" value="PRK04375.1-2"/>
    <property type="match status" value="1"/>
</dbReference>
<feature type="transmembrane region" description="Helical" evidence="15">
    <location>
        <begin position="238"/>
        <end position="256"/>
    </location>
</feature>
<dbReference type="InterPro" id="IPR006369">
    <property type="entry name" value="Protohaem_IX_farnesylTrfase"/>
</dbReference>
<reference evidence="17" key="1">
    <citation type="submission" date="2010-05" db="EMBL/GenBank/DDBJ databases">
        <title>The complete genome of Truepera radiovictris DSM 17093.</title>
        <authorList>
            <consortium name="US DOE Joint Genome Institute (JGI-PGF)"/>
            <person name="Lucas S."/>
            <person name="Copeland A."/>
            <person name="Lapidus A."/>
            <person name="Glavina del Rio T."/>
            <person name="Dalin E."/>
            <person name="Tice H."/>
            <person name="Bruce D."/>
            <person name="Goodwin L."/>
            <person name="Pitluck S."/>
            <person name="Kyrpides N."/>
            <person name="Mavromatis K."/>
            <person name="Ovchinnikova G."/>
            <person name="Munk A.C."/>
            <person name="Detter J.C."/>
            <person name="Han C."/>
            <person name="Tapia R."/>
            <person name="Land M."/>
            <person name="Hauser L."/>
            <person name="Markowitz V."/>
            <person name="Cheng J.-F."/>
            <person name="Hugenholtz P."/>
            <person name="Woyke T."/>
            <person name="Wu D."/>
            <person name="Tindall B."/>
            <person name="Pomrenke H.G."/>
            <person name="Brambilla E."/>
            <person name="Klenk H.-P."/>
            <person name="Eisen J.A."/>
        </authorList>
    </citation>
    <scope>NUCLEOTIDE SEQUENCE [LARGE SCALE GENOMIC DNA]</scope>
    <source>
        <strain evidence="17">DSM 17093 / CIP 108686 / LMG 22925 / RQ-24</strain>
    </source>
</reference>
<evidence type="ECO:0000256" key="6">
    <source>
        <dbReference type="ARBA" id="ARBA00022692"/>
    </source>
</evidence>
<evidence type="ECO:0000256" key="8">
    <source>
        <dbReference type="ARBA" id="ARBA00023133"/>
    </source>
</evidence>
<keyword evidence="8 15" id="KW-0350">Heme biosynthesis</keyword>
<feature type="transmembrane region" description="Helical" evidence="15">
    <location>
        <begin position="21"/>
        <end position="40"/>
    </location>
</feature>
<reference evidence="16 17" key="2">
    <citation type="journal article" date="2011" name="Stand. Genomic Sci.">
        <title>Complete genome sequence of Truepera radiovictrix type strain (RQ-24).</title>
        <authorList>
            <person name="Ivanova N."/>
            <person name="Rohde C."/>
            <person name="Munk C."/>
            <person name="Nolan M."/>
            <person name="Lucas S."/>
            <person name="Del Rio T.G."/>
            <person name="Tice H."/>
            <person name="Deshpande S."/>
            <person name="Cheng J.F."/>
            <person name="Tapia R."/>
            <person name="Han C."/>
            <person name="Goodwin L."/>
            <person name="Pitluck S."/>
            <person name="Liolios K."/>
            <person name="Mavromatis K."/>
            <person name="Mikhailova N."/>
            <person name="Pati A."/>
            <person name="Chen A."/>
            <person name="Palaniappan K."/>
            <person name="Land M."/>
            <person name="Hauser L."/>
            <person name="Chang Y.J."/>
            <person name="Jeffries C.D."/>
            <person name="Brambilla E."/>
            <person name="Rohde M."/>
            <person name="Goker M."/>
            <person name="Tindall B.J."/>
            <person name="Woyke T."/>
            <person name="Bristow J."/>
            <person name="Eisen J.A."/>
            <person name="Markowitz V."/>
            <person name="Hugenholtz P."/>
            <person name="Kyrpides N.C."/>
            <person name="Klenk H.P."/>
            <person name="Lapidus A."/>
        </authorList>
    </citation>
    <scope>NUCLEOTIDE SEQUENCE [LARGE SCALE GENOMIC DNA]</scope>
    <source>
        <strain evidence="17">DSM 17093 / CIP 108686 / LMG 22925 / RQ-24</strain>
    </source>
</reference>
<dbReference type="Pfam" id="PF01040">
    <property type="entry name" value="UbiA"/>
    <property type="match status" value="1"/>
</dbReference>
<dbReference type="OrthoDB" id="9814417at2"/>
<dbReference type="EMBL" id="CP002049">
    <property type="protein sequence ID" value="ADI15881.1"/>
    <property type="molecule type" value="Genomic_DNA"/>
</dbReference>
<dbReference type="InterPro" id="IPR044878">
    <property type="entry name" value="UbiA_sf"/>
</dbReference>
<dbReference type="Gene3D" id="1.10.357.140">
    <property type="entry name" value="UbiA prenyltransferase"/>
    <property type="match status" value="1"/>
</dbReference>
<feature type="transmembrane region" description="Helical" evidence="15">
    <location>
        <begin position="93"/>
        <end position="112"/>
    </location>
</feature>
<dbReference type="GO" id="GO:0005886">
    <property type="term" value="C:plasma membrane"/>
    <property type="evidence" value="ECO:0007669"/>
    <property type="project" value="UniProtKB-SubCell"/>
</dbReference>
<feature type="transmembrane region" description="Helical" evidence="15">
    <location>
        <begin position="118"/>
        <end position="135"/>
    </location>
</feature>
<dbReference type="AlphaFoldDB" id="D7CV54"/>
<keyword evidence="4 15" id="KW-1003">Cell membrane</keyword>
<dbReference type="NCBIfam" id="TIGR01473">
    <property type="entry name" value="cyoE_ctaB"/>
    <property type="match status" value="1"/>
</dbReference>
<accession>D7CV54</accession>
<evidence type="ECO:0000313" key="17">
    <source>
        <dbReference type="Proteomes" id="UP000000379"/>
    </source>
</evidence>
<comment type="catalytic activity">
    <reaction evidence="13 15">
        <text>heme b + (2E,6E)-farnesyl diphosphate + H2O = Fe(II)-heme o + diphosphate</text>
        <dbReference type="Rhea" id="RHEA:28070"/>
        <dbReference type="ChEBI" id="CHEBI:15377"/>
        <dbReference type="ChEBI" id="CHEBI:33019"/>
        <dbReference type="ChEBI" id="CHEBI:60344"/>
        <dbReference type="ChEBI" id="CHEBI:60530"/>
        <dbReference type="ChEBI" id="CHEBI:175763"/>
        <dbReference type="EC" id="2.5.1.141"/>
    </reaction>
</comment>
<comment type="pathway">
    <text evidence="2 15">Porphyrin-containing compound metabolism; heme O biosynthesis; heme O from protoheme: step 1/1.</text>
</comment>
<evidence type="ECO:0000256" key="7">
    <source>
        <dbReference type="ARBA" id="ARBA00022989"/>
    </source>
</evidence>
<name>D7CV54_TRURR</name>
<dbReference type="UniPathway" id="UPA00834">
    <property type="reaction ID" value="UER00712"/>
</dbReference>
<comment type="subcellular location">
    <subcellularLocation>
        <location evidence="1">Cell inner membrane</location>
        <topology evidence="1">Multi-pass membrane protein</topology>
    </subcellularLocation>
    <subcellularLocation>
        <location evidence="15">Cell membrane</location>
        <topology evidence="15">Multi-pass membrane protein</topology>
    </subcellularLocation>
</comment>
<evidence type="ECO:0000256" key="4">
    <source>
        <dbReference type="ARBA" id="ARBA00022475"/>
    </source>
</evidence>
<feature type="transmembrane region" description="Helical" evidence="15">
    <location>
        <begin position="142"/>
        <end position="161"/>
    </location>
</feature>
<comment type="function">
    <text evidence="15">Converts heme B (protoheme IX) to heme O by substitution of the vinyl group on carbon 2 of heme B porphyrin ring with a hydroxyethyl farnesyl side group.</text>
</comment>
<feature type="transmembrane region" description="Helical" evidence="15">
    <location>
        <begin position="167"/>
        <end position="191"/>
    </location>
</feature>
<organism evidence="16 17">
    <name type="scientific">Truepera radiovictrix (strain DSM 17093 / CIP 108686 / LMG 22925 / RQ-24)</name>
    <dbReference type="NCBI Taxonomy" id="649638"/>
    <lineage>
        <taxon>Bacteria</taxon>
        <taxon>Thermotogati</taxon>
        <taxon>Deinococcota</taxon>
        <taxon>Deinococci</taxon>
        <taxon>Trueperales</taxon>
        <taxon>Trueperaceae</taxon>
        <taxon>Truepera</taxon>
    </lineage>
</organism>
<dbReference type="InterPro" id="IPR000537">
    <property type="entry name" value="UbiA_prenyltransferase"/>
</dbReference>
<sequence>MNPAPARATWRDYLTLTKPKVISLLLLTTVGAMFIAASGFPGWVPLLGLLVGGYMSAGAAGVFNMVYDRDIDLRMKRTASRPTVTSVISTRDALLFAAALTFLSFVVIALASNVLAALLSWAGIAFYVIVYTMWLKRTTWQNIVIGGAAGAVPPLVGWAAVTGELSLLAWFLFALVFFWTPVHFWALALLIKDDYQAVGVPMAPAVIGERATVLQMVMYALLTVVLTLIPFALHEFGVAYFLAALVLNVLLLLRVAKLLVAVRRAERVDRPTALSLYKYSMSYLALLFVTMALDRALA</sequence>
<comment type="similarity">
    <text evidence="14">In the N-terminal section; belongs to the COX15/CtaA family.</text>
</comment>
<feature type="transmembrane region" description="Helical" evidence="15">
    <location>
        <begin position="46"/>
        <end position="67"/>
    </location>
</feature>
<dbReference type="EC" id="2.5.1.141" evidence="3 15"/>
<evidence type="ECO:0000256" key="5">
    <source>
        <dbReference type="ARBA" id="ARBA00022679"/>
    </source>
</evidence>
<dbReference type="CDD" id="cd13957">
    <property type="entry name" value="PT_UbiA_Cox10"/>
    <property type="match status" value="1"/>
</dbReference>
<evidence type="ECO:0000256" key="11">
    <source>
        <dbReference type="ARBA" id="ARBA00040810"/>
    </source>
</evidence>
<dbReference type="STRING" id="649638.Trad_2779"/>
<evidence type="ECO:0000256" key="9">
    <source>
        <dbReference type="ARBA" id="ARBA00023136"/>
    </source>
</evidence>
<dbReference type="HAMAP" id="MF_00154">
    <property type="entry name" value="CyoE_CtaB"/>
    <property type="match status" value="1"/>
</dbReference>
<protein>
    <recommendedName>
        <fullName evidence="11 15">Protoheme IX farnesyltransferase</fullName>
        <ecNumber evidence="3 15">2.5.1.141</ecNumber>
    </recommendedName>
    <alternativeName>
        <fullName evidence="12 15">Heme B farnesyltransferase</fullName>
    </alternativeName>
    <alternativeName>
        <fullName evidence="10 15">Heme O synthase</fullName>
    </alternativeName>
</protein>
<dbReference type="eggNOG" id="COG0109">
    <property type="taxonomic scope" value="Bacteria"/>
</dbReference>
<comment type="miscellaneous">
    <text evidence="15">Carbon 2 of the heme B porphyrin ring is defined according to the Fischer nomenclature.</text>
</comment>
<evidence type="ECO:0000256" key="2">
    <source>
        <dbReference type="ARBA" id="ARBA00004919"/>
    </source>
</evidence>
<keyword evidence="6 15" id="KW-0812">Transmembrane</keyword>
<keyword evidence="9 15" id="KW-0472">Membrane</keyword>
<evidence type="ECO:0000256" key="12">
    <source>
        <dbReference type="ARBA" id="ARBA00042475"/>
    </source>
</evidence>
<evidence type="ECO:0000256" key="1">
    <source>
        <dbReference type="ARBA" id="ARBA00004429"/>
    </source>
</evidence>
<dbReference type="Proteomes" id="UP000000379">
    <property type="component" value="Chromosome"/>
</dbReference>
<keyword evidence="17" id="KW-1185">Reference proteome</keyword>
<keyword evidence="7 15" id="KW-1133">Transmembrane helix</keyword>
<evidence type="ECO:0000256" key="14">
    <source>
        <dbReference type="ARBA" id="ARBA00061248"/>
    </source>
</evidence>
<evidence type="ECO:0000256" key="10">
    <source>
        <dbReference type="ARBA" id="ARBA00030253"/>
    </source>
</evidence>
<dbReference type="KEGG" id="tra:Trad_2779"/>
<feature type="transmembrane region" description="Helical" evidence="15">
    <location>
        <begin position="212"/>
        <end position="232"/>
    </location>
</feature>
<feature type="transmembrane region" description="Helical" evidence="15">
    <location>
        <begin position="276"/>
        <end position="293"/>
    </location>
</feature>
<dbReference type="FunFam" id="1.10.357.140:FF:000001">
    <property type="entry name" value="Protoheme IX farnesyltransferase"/>
    <property type="match status" value="1"/>
</dbReference>
<dbReference type="HOGENOM" id="CLU_029631_0_2_0"/>
<dbReference type="PANTHER" id="PTHR43448:SF7">
    <property type="entry name" value="4-HYDROXYBENZOATE SOLANESYLTRANSFERASE"/>
    <property type="match status" value="1"/>
</dbReference>
<dbReference type="GO" id="GO:0048034">
    <property type="term" value="P:heme O biosynthetic process"/>
    <property type="evidence" value="ECO:0007669"/>
    <property type="project" value="UniProtKB-UniRule"/>
</dbReference>
<evidence type="ECO:0000256" key="15">
    <source>
        <dbReference type="HAMAP-Rule" id="MF_00154"/>
    </source>
</evidence>
<dbReference type="GO" id="GO:0008495">
    <property type="term" value="F:protoheme IX farnesyltransferase activity"/>
    <property type="evidence" value="ECO:0007669"/>
    <property type="project" value="UniProtKB-UniRule"/>
</dbReference>
<proteinExistence type="inferred from homology"/>
<evidence type="ECO:0000256" key="3">
    <source>
        <dbReference type="ARBA" id="ARBA00012292"/>
    </source>
</evidence>
<comment type="similarity">
    <text evidence="15">Belongs to the UbiA prenyltransferase family. Protoheme IX farnesyltransferase subfamily.</text>
</comment>
<evidence type="ECO:0000313" key="16">
    <source>
        <dbReference type="EMBL" id="ADI15881.1"/>
    </source>
</evidence>
<gene>
    <name evidence="15" type="primary">ctaB</name>
    <name evidence="16" type="ordered locus">Trad_2779</name>
</gene>
<dbReference type="RefSeq" id="WP_013179240.1">
    <property type="nucleotide sequence ID" value="NC_014221.1"/>
</dbReference>
<dbReference type="PANTHER" id="PTHR43448">
    <property type="entry name" value="PROTOHEME IX FARNESYLTRANSFERASE, MITOCHONDRIAL"/>
    <property type="match status" value="1"/>
</dbReference>
<keyword evidence="5 15" id="KW-0808">Transferase</keyword>
<evidence type="ECO:0000256" key="13">
    <source>
        <dbReference type="ARBA" id="ARBA00047690"/>
    </source>
</evidence>